<evidence type="ECO:0000313" key="3">
    <source>
        <dbReference type="EMBL" id="POW22381.1"/>
    </source>
</evidence>
<feature type="region of interest" description="Disordered" evidence="1">
    <location>
        <begin position="407"/>
        <end position="448"/>
    </location>
</feature>
<dbReference type="GO" id="GO:0003677">
    <property type="term" value="F:DNA binding"/>
    <property type="evidence" value="ECO:0007669"/>
    <property type="project" value="InterPro"/>
</dbReference>
<protein>
    <recommendedName>
        <fullName evidence="2">Topoisomerase 6 subunit A/Spo11 TOPRIM domain-containing protein</fullName>
    </recommendedName>
</protein>
<feature type="region of interest" description="Disordered" evidence="1">
    <location>
        <begin position="1"/>
        <end position="60"/>
    </location>
</feature>
<organism evidence="3 4">
    <name type="scientific">Puccinia striiformis</name>
    <dbReference type="NCBI Taxonomy" id="27350"/>
    <lineage>
        <taxon>Eukaryota</taxon>
        <taxon>Fungi</taxon>
        <taxon>Dikarya</taxon>
        <taxon>Basidiomycota</taxon>
        <taxon>Pucciniomycotina</taxon>
        <taxon>Pucciniomycetes</taxon>
        <taxon>Pucciniales</taxon>
        <taxon>Pucciniaceae</taxon>
        <taxon>Puccinia</taxon>
    </lineage>
</organism>
<proteinExistence type="predicted"/>
<dbReference type="SUPFAM" id="SSF56726">
    <property type="entry name" value="DNA topoisomerase IV, alpha subunit"/>
    <property type="match status" value="1"/>
</dbReference>
<dbReference type="PANTHER" id="PTHR10848:SF0">
    <property type="entry name" value="MEIOTIC RECOMBINATION PROTEIN SPO11"/>
    <property type="match status" value="1"/>
</dbReference>
<dbReference type="PANTHER" id="PTHR10848">
    <property type="entry name" value="MEIOTIC RECOMBINATION PROTEIN SPO11"/>
    <property type="match status" value="1"/>
</dbReference>
<dbReference type="Gene3D" id="3.40.1360.10">
    <property type="match status" value="1"/>
</dbReference>
<evidence type="ECO:0000259" key="2">
    <source>
        <dbReference type="Pfam" id="PF21180"/>
    </source>
</evidence>
<dbReference type="OrthoDB" id="5377392at2759"/>
<dbReference type="InterPro" id="IPR034136">
    <property type="entry name" value="TOPRIM_Topo6A/Spo11"/>
</dbReference>
<feature type="compositionally biased region" description="Acidic residues" evidence="1">
    <location>
        <begin position="49"/>
        <end position="60"/>
    </location>
</feature>
<dbReference type="GO" id="GO:0005694">
    <property type="term" value="C:chromosome"/>
    <property type="evidence" value="ECO:0007669"/>
    <property type="project" value="InterPro"/>
</dbReference>
<accession>A0A2S4WKW1</accession>
<feature type="compositionally biased region" description="Basic and acidic residues" evidence="1">
    <location>
        <begin position="23"/>
        <end position="40"/>
    </location>
</feature>
<dbReference type="GO" id="GO:0003918">
    <property type="term" value="F:DNA topoisomerase type II (double strand cut, ATP-hydrolyzing) activity"/>
    <property type="evidence" value="ECO:0007669"/>
    <property type="project" value="InterPro"/>
</dbReference>
<dbReference type="VEuPathDB" id="FungiDB:PSTT_15605"/>
<reference evidence="4" key="2">
    <citation type="journal article" date="2018" name="BMC Genomics">
        <title>Genomic insights into host adaptation between the wheat stripe rust pathogen (Puccinia striiformis f. sp. tritici) and the barley stripe rust pathogen (Puccinia striiformis f. sp. hordei).</title>
        <authorList>
            <person name="Xia C."/>
            <person name="Wang M."/>
            <person name="Yin C."/>
            <person name="Cornejo O.E."/>
            <person name="Hulbert S.H."/>
            <person name="Chen X."/>
        </authorList>
    </citation>
    <scope>NUCLEOTIDE SEQUENCE [LARGE SCALE GENOMIC DNA]</scope>
    <source>
        <strain evidence="4">93TX-2</strain>
    </source>
</reference>
<dbReference type="InterPro" id="IPR036078">
    <property type="entry name" value="Spo11/TopoVI_A_sf"/>
</dbReference>
<name>A0A2S4WKW1_9BASI</name>
<dbReference type="Pfam" id="PF21180">
    <property type="entry name" value="TOP6A-Spo11_Toprim"/>
    <property type="match status" value="1"/>
</dbReference>
<evidence type="ECO:0000256" key="1">
    <source>
        <dbReference type="SAM" id="MobiDB-lite"/>
    </source>
</evidence>
<reference evidence="3 4" key="1">
    <citation type="submission" date="2017-12" db="EMBL/GenBank/DDBJ databases">
        <title>Gene loss provides genomic basis for host adaptation in cereal stripe rust fungi.</title>
        <authorList>
            <person name="Xia C."/>
        </authorList>
    </citation>
    <scope>NUCLEOTIDE SEQUENCE [LARGE SCALE GENOMIC DNA]</scope>
    <source>
        <strain evidence="3 4">93TX-2</strain>
    </source>
</reference>
<evidence type="ECO:0000313" key="4">
    <source>
        <dbReference type="Proteomes" id="UP000238274"/>
    </source>
</evidence>
<reference evidence="4" key="3">
    <citation type="journal article" date="2018" name="Mol. Plant Microbe Interact.">
        <title>Genome sequence resources for the wheat stripe rust pathogen (Puccinia striiformis f. sp. tritici) and the barley stripe rust pathogen (Puccinia striiformis f. sp. hordei).</title>
        <authorList>
            <person name="Xia C."/>
            <person name="Wang M."/>
            <person name="Yin C."/>
            <person name="Cornejo O.E."/>
            <person name="Hulbert S.H."/>
            <person name="Chen X."/>
        </authorList>
    </citation>
    <scope>NUCLEOTIDE SEQUENCE [LARGE SCALE GENOMIC DNA]</scope>
    <source>
        <strain evidence="4">93TX-2</strain>
    </source>
</reference>
<feature type="domain" description="Topoisomerase 6 subunit A/Spo11 TOPRIM" evidence="2">
    <location>
        <begin position="244"/>
        <end position="405"/>
    </location>
</feature>
<keyword evidence="4" id="KW-1185">Reference proteome</keyword>
<dbReference type="AlphaFoldDB" id="A0A2S4WKW1"/>
<dbReference type="InterPro" id="IPR002815">
    <property type="entry name" value="Spo11/TopoVI_A"/>
</dbReference>
<sequence>MALGKSRETGRRSSKEEEAEGGEDIKDRLHDGNSQHRPDPINEGLSTADSEDEGTTEDDEDAAVVRVESEMNAKALDLVKQLVSLKRGHGRKGGLTLELDVMGDDGELKYNRIVFPNRHKTTSTNKDDELDLNGRKMTQYLLVVDNTHHRIVTDDKVNIRGAYYGDKFGFDDQQETMVVQRQVDAHFGIRPSDSTVVPGSSGLFFGGALLFIKEIEHPIRGDILALIPPTRSIERLEVKEEVRYILVVETECFLAQIIRIAKRLQQRLGPMISIGCQGSPSFNTRAFIYMLSKHPDVVKRKIPILLLFDGDPAGFTHMGSIKYNSPNGIRRRHINCETSDAIIMGLTSSDITRWISPHKREPLTARDMSKIHGQLERQQWSAEERRMLQDMHRSQVKASVQAINSSVDRNNDYGNGVEEGDTMTARSAAATDPKLKGKGKAVEVDGDSPMEKYITEKVLEHRNGHA</sequence>
<dbReference type="Proteomes" id="UP000238274">
    <property type="component" value="Unassembled WGS sequence"/>
</dbReference>
<comment type="caution">
    <text evidence="3">The sequence shown here is derived from an EMBL/GenBank/DDBJ whole genome shotgun (WGS) entry which is preliminary data.</text>
</comment>
<dbReference type="VEuPathDB" id="FungiDB:PSHT_01262"/>
<dbReference type="EMBL" id="PKSM01000010">
    <property type="protein sequence ID" value="POW22381.1"/>
    <property type="molecule type" value="Genomic_DNA"/>
</dbReference>
<feature type="compositionally biased region" description="Basic and acidic residues" evidence="1">
    <location>
        <begin position="1"/>
        <end position="16"/>
    </location>
</feature>
<gene>
    <name evidence="3" type="ORF">PSHT_01262</name>
</gene>